<dbReference type="Gene3D" id="3.40.50.300">
    <property type="entry name" value="P-loop containing nucleotide triphosphate hydrolases"/>
    <property type="match status" value="1"/>
</dbReference>
<dbReference type="GO" id="GO:0046872">
    <property type="term" value="F:metal ion binding"/>
    <property type="evidence" value="ECO:0007669"/>
    <property type="project" value="UniProtKB-KW"/>
</dbReference>
<dbReference type="GO" id="GO:0003924">
    <property type="term" value="F:GTPase activity"/>
    <property type="evidence" value="ECO:0007669"/>
    <property type="project" value="UniProtKB-UniRule"/>
</dbReference>
<dbReference type="HAMAP" id="MF_01820">
    <property type="entry name" value="GTPase_RsgA"/>
    <property type="match status" value="1"/>
</dbReference>
<keyword evidence="3 10" id="KW-0479">Metal-binding</keyword>
<dbReference type="InterPro" id="IPR027417">
    <property type="entry name" value="P-loop_NTPase"/>
</dbReference>
<evidence type="ECO:0000313" key="14">
    <source>
        <dbReference type="Proteomes" id="UP001207408"/>
    </source>
</evidence>
<dbReference type="GO" id="GO:0019843">
    <property type="term" value="F:rRNA binding"/>
    <property type="evidence" value="ECO:0007669"/>
    <property type="project" value="UniProtKB-KW"/>
</dbReference>
<sequence>MTTHNNILIQLGFSSSFENYLKEKQLHDWEIARITSEHKERYRLVNHNGEFEGEVIGTLRFTAQNREDFPVVGDWVTITKYDDAKVFIHHILKRTNILKRQAVGKAATAQPIAANVDYAFVVESVNRDFSINRFQRYITLCFEARISPILVLNKADLIDTDILRELVEEVNNRIPDVPVITTSCLSQSGISDLQELILSGKTYCFLGSSGVGKSSLINLLSGSEVMETGVIGSGTQRGKHVTSHRELIILLRGGVLIDNPGMREVGITNAESGLGTTFVDITSLAKQCKYTDCTHQHEDGCAVLEALENGEIDRDSYNNFLKMQREAQHYSYTEAEKRQKGKDFAKMVKQVKKRKPWKY</sequence>
<dbReference type="SUPFAM" id="SSF52540">
    <property type="entry name" value="P-loop containing nucleoside triphosphate hydrolases"/>
    <property type="match status" value="1"/>
</dbReference>
<feature type="binding site" evidence="10">
    <location>
        <begin position="207"/>
        <end position="215"/>
    </location>
    <ligand>
        <name>GTP</name>
        <dbReference type="ChEBI" id="CHEBI:37565"/>
    </ligand>
</feature>
<dbReference type="NCBIfam" id="TIGR00157">
    <property type="entry name" value="ribosome small subunit-dependent GTPase A"/>
    <property type="match status" value="1"/>
</dbReference>
<dbReference type="GO" id="GO:0005737">
    <property type="term" value="C:cytoplasm"/>
    <property type="evidence" value="ECO:0007669"/>
    <property type="project" value="UniProtKB-SubCell"/>
</dbReference>
<reference evidence="13" key="1">
    <citation type="submission" date="2022-10" db="EMBL/GenBank/DDBJ databases">
        <authorList>
            <person name="Yu W.X."/>
        </authorList>
    </citation>
    <scope>NUCLEOTIDE SEQUENCE</scope>
    <source>
        <strain evidence="13">D04</strain>
    </source>
</reference>
<accession>A0AAE3MFU4</accession>
<keyword evidence="8 10" id="KW-0694">RNA-binding</keyword>
<dbReference type="InterPro" id="IPR010914">
    <property type="entry name" value="RsgA_GTPase_dom"/>
</dbReference>
<evidence type="ECO:0000259" key="12">
    <source>
        <dbReference type="PROSITE" id="PS51721"/>
    </source>
</evidence>
<evidence type="ECO:0000256" key="6">
    <source>
        <dbReference type="ARBA" id="ARBA00022801"/>
    </source>
</evidence>
<feature type="domain" description="CP-type G" evidence="12">
    <location>
        <begin position="95"/>
        <end position="265"/>
    </location>
</feature>
<dbReference type="PANTHER" id="PTHR32120:SF10">
    <property type="entry name" value="SMALL RIBOSOMAL SUBUNIT BIOGENESIS GTPASE RSGA"/>
    <property type="match status" value="1"/>
</dbReference>
<evidence type="ECO:0000256" key="8">
    <source>
        <dbReference type="ARBA" id="ARBA00022884"/>
    </source>
</evidence>
<dbReference type="PROSITE" id="PS50936">
    <property type="entry name" value="ENGC_GTPASE"/>
    <property type="match status" value="1"/>
</dbReference>
<name>A0AAE3MFU4_9BACT</name>
<evidence type="ECO:0000256" key="10">
    <source>
        <dbReference type="HAMAP-Rule" id="MF_01820"/>
    </source>
</evidence>
<feature type="binding site" evidence="10">
    <location>
        <begin position="153"/>
        <end position="156"/>
    </location>
    <ligand>
        <name>GTP</name>
        <dbReference type="ChEBI" id="CHEBI:37565"/>
    </ligand>
</feature>
<evidence type="ECO:0000256" key="3">
    <source>
        <dbReference type="ARBA" id="ARBA00022723"/>
    </source>
</evidence>
<dbReference type="EC" id="3.6.1.-" evidence="10"/>
<gene>
    <name evidence="10 13" type="primary">rsgA</name>
    <name evidence="13" type="ORF">OM074_16295</name>
</gene>
<comment type="caution">
    <text evidence="13">The sequence shown here is derived from an EMBL/GenBank/DDBJ whole genome shotgun (WGS) entry which is preliminary data.</text>
</comment>
<keyword evidence="5 10" id="KW-0547">Nucleotide-binding</keyword>
<evidence type="ECO:0000256" key="4">
    <source>
        <dbReference type="ARBA" id="ARBA00022730"/>
    </source>
</evidence>
<keyword evidence="1 10" id="KW-0963">Cytoplasm</keyword>
<feature type="binding site" evidence="10">
    <location>
        <position position="288"/>
    </location>
    <ligand>
        <name>Zn(2+)</name>
        <dbReference type="ChEBI" id="CHEBI:29105"/>
    </ligand>
</feature>
<dbReference type="Proteomes" id="UP001207408">
    <property type="component" value="Unassembled WGS sequence"/>
</dbReference>
<feature type="binding site" evidence="10">
    <location>
        <position position="295"/>
    </location>
    <ligand>
        <name>Zn(2+)</name>
        <dbReference type="ChEBI" id="CHEBI:29105"/>
    </ligand>
</feature>
<feature type="binding site" evidence="10">
    <location>
        <position position="301"/>
    </location>
    <ligand>
        <name>Zn(2+)</name>
        <dbReference type="ChEBI" id="CHEBI:29105"/>
    </ligand>
</feature>
<keyword evidence="2 10" id="KW-0690">Ribosome biogenesis</keyword>
<proteinExistence type="inferred from homology"/>
<comment type="similarity">
    <text evidence="10">Belongs to the TRAFAC class YlqF/YawG GTPase family. RsgA subfamily.</text>
</comment>
<keyword evidence="6 10" id="KW-0378">Hydrolase</keyword>
<feature type="binding site" evidence="10">
    <location>
        <position position="293"/>
    </location>
    <ligand>
        <name>Zn(2+)</name>
        <dbReference type="ChEBI" id="CHEBI:29105"/>
    </ligand>
</feature>
<keyword evidence="14" id="KW-1185">Reference proteome</keyword>
<feature type="domain" description="EngC GTPase" evidence="11">
    <location>
        <begin position="114"/>
        <end position="263"/>
    </location>
</feature>
<keyword evidence="9 10" id="KW-0342">GTP-binding</keyword>
<dbReference type="CDD" id="cd01854">
    <property type="entry name" value="YjeQ_EngC"/>
    <property type="match status" value="1"/>
</dbReference>
<dbReference type="EMBL" id="JAPDPI010000040">
    <property type="protein sequence ID" value="MCW3807198.1"/>
    <property type="molecule type" value="Genomic_DNA"/>
</dbReference>
<evidence type="ECO:0000256" key="9">
    <source>
        <dbReference type="ARBA" id="ARBA00023134"/>
    </source>
</evidence>
<organism evidence="13 14">
    <name type="scientific">Plebeiibacterium marinum</name>
    <dbReference type="NCBI Taxonomy" id="2992111"/>
    <lineage>
        <taxon>Bacteria</taxon>
        <taxon>Pseudomonadati</taxon>
        <taxon>Bacteroidota</taxon>
        <taxon>Bacteroidia</taxon>
        <taxon>Marinilabiliales</taxon>
        <taxon>Marinilabiliaceae</taxon>
        <taxon>Plebeiibacterium</taxon>
    </lineage>
</organism>
<comment type="subcellular location">
    <subcellularLocation>
        <location evidence="10">Cytoplasm</location>
    </subcellularLocation>
</comment>
<dbReference type="Pfam" id="PF03193">
    <property type="entry name" value="RsgA_GTPase"/>
    <property type="match status" value="1"/>
</dbReference>
<dbReference type="GO" id="GO:0042274">
    <property type="term" value="P:ribosomal small subunit biogenesis"/>
    <property type="evidence" value="ECO:0007669"/>
    <property type="project" value="UniProtKB-UniRule"/>
</dbReference>
<dbReference type="Gene3D" id="1.10.40.50">
    <property type="entry name" value="Probable gtpase engc, domain 3"/>
    <property type="match status" value="1"/>
</dbReference>
<dbReference type="GO" id="GO:0005525">
    <property type="term" value="F:GTP binding"/>
    <property type="evidence" value="ECO:0007669"/>
    <property type="project" value="UniProtKB-UniRule"/>
</dbReference>
<keyword evidence="4 10" id="KW-0699">rRNA-binding</keyword>
<dbReference type="InterPro" id="IPR030378">
    <property type="entry name" value="G_CP_dom"/>
</dbReference>
<evidence type="ECO:0000256" key="5">
    <source>
        <dbReference type="ARBA" id="ARBA00022741"/>
    </source>
</evidence>
<evidence type="ECO:0000256" key="7">
    <source>
        <dbReference type="ARBA" id="ARBA00022833"/>
    </source>
</evidence>
<comment type="function">
    <text evidence="10">One of several proteins that assist in the late maturation steps of the functional core of the 30S ribosomal subunit. Helps release RbfA from mature subunits. May play a role in the assembly of ribosomal proteins into the subunit. Circularly permuted GTPase that catalyzes slow GTP hydrolysis, GTPase activity is stimulated by the 30S ribosomal subunit.</text>
</comment>
<evidence type="ECO:0000313" key="13">
    <source>
        <dbReference type="EMBL" id="MCW3807198.1"/>
    </source>
</evidence>
<evidence type="ECO:0000256" key="1">
    <source>
        <dbReference type="ARBA" id="ARBA00022490"/>
    </source>
</evidence>
<dbReference type="InterPro" id="IPR004881">
    <property type="entry name" value="Ribosome_biogen_GTPase_RsgA"/>
</dbReference>
<comment type="subunit">
    <text evidence="10">Monomer. Associates with 30S ribosomal subunit, binds 16S rRNA.</text>
</comment>
<dbReference type="PROSITE" id="PS51721">
    <property type="entry name" value="G_CP"/>
    <property type="match status" value="1"/>
</dbReference>
<protein>
    <recommendedName>
        <fullName evidence="10">Small ribosomal subunit biogenesis GTPase RsgA</fullName>
        <ecNumber evidence="10">3.6.1.-</ecNumber>
    </recommendedName>
</protein>
<keyword evidence="7 10" id="KW-0862">Zinc</keyword>
<dbReference type="RefSeq" id="WP_301201365.1">
    <property type="nucleotide sequence ID" value="NZ_JAPDPI010000040.1"/>
</dbReference>
<evidence type="ECO:0000259" key="11">
    <source>
        <dbReference type="PROSITE" id="PS50936"/>
    </source>
</evidence>
<evidence type="ECO:0000256" key="2">
    <source>
        <dbReference type="ARBA" id="ARBA00022517"/>
    </source>
</evidence>
<dbReference type="PANTHER" id="PTHR32120">
    <property type="entry name" value="SMALL RIBOSOMAL SUBUNIT BIOGENESIS GTPASE RSGA"/>
    <property type="match status" value="1"/>
</dbReference>
<comment type="cofactor">
    <cofactor evidence="10">
        <name>Zn(2+)</name>
        <dbReference type="ChEBI" id="CHEBI:29105"/>
    </cofactor>
    <text evidence="10">Binds 1 zinc ion per subunit.</text>
</comment>
<dbReference type="AlphaFoldDB" id="A0AAE3MFU4"/>